<keyword evidence="12" id="KW-1185">Reference proteome</keyword>
<comment type="similarity">
    <text evidence="2">Belongs to the TPS (TC 1.B.20) family.</text>
</comment>
<evidence type="ECO:0000256" key="4">
    <source>
        <dbReference type="ARBA" id="ARBA00022452"/>
    </source>
</evidence>
<dbReference type="Pfam" id="PF03865">
    <property type="entry name" value="ShlB"/>
    <property type="match status" value="1"/>
</dbReference>
<evidence type="ECO:0000256" key="7">
    <source>
        <dbReference type="ARBA" id="ARBA00023136"/>
    </source>
</evidence>
<keyword evidence="3" id="KW-0813">Transport</keyword>
<feature type="signal peptide" evidence="9">
    <location>
        <begin position="1"/>
        <end position="28"/>
    </location>
</feature>
<keyword evidence="4" id="KW-1134">Transmembrane beta strand</keyword>
<evidence type="ECO:0000313" key="12">
    <source>
        <dbReference type="Proteomes" id="UP000581447"/>
    </source>
</evidence>
<evidence type="ECO:0000256" key="8">
    <source>
        <dbReference type="ARBA" id="ARBA00023237"/>
    </source>
</evidence>
<evidence type="ECO:0000256" key="3">
    <source>
        <dbReference type="ARBA" id="ARBA00022448"/>
    </source>
</evidence>
<keyword evidence="7" id="KW-0472">Membrane</keyword>
<evidence type="ECO:0000256" key="2">
    <source>
        <dbReference type="ARBA" id="ARBA00009055"/>
    </source>
</evidence>
<dbReference type="GO" id="GO:0046819">
    <property type="term" value="P:protein secretion by the type V secretion system"/>
    <property type="evidence" value="ECO:0007669"/>
    <property type="project" value="TreeGrafter"/>
</dbReference>
<evidence type="ECO:0000313" key="11">
    <source>
        <dbReference type="EMBL" id="MBB3943984.1"/>
    </source>
</evidence>
<evidence type="ECO:0000256" key="6">
    <source>
        <dbReference type="ARBA" id="ARBA00022927"/>
    </source>
</evidence>
<dbReference type="EMBL" id="JACIEA010000004">
    <property type="protein sequence ID" value="MBB3943984.1"/>
    <property type="molecule type" value="Genomic_DNA"/>
</dbReference>
<feature type="domain" description="POTRA" evidence="10">
    <location>
        <begin position="72"/>
        <end position="146"/>
    </location>
</feature>
<evidence type="ECO:0000256" key="5">
    <source>
        <dbReference type="ARBA" id="ARBA00022692"/>
    </source>
</evidence>
<dbReference type="PROSITE" id="PS51779">
    <property type="entry name" value="POTRA"/>
    <property type="match status" value="1"/>
</dbReference>
<dbReference type="PANTHER" id="PTHR34597">
    <property type="entry name" value="SLR1661 PROTEIN"/>
    <property type="match status" value="1"/>
</dbReference>
<keyword evidence="5" id="KW-0812">Transmembrane</keyword>
<dbReference type="InterPro" id="IPR005565">
    <property type="entry name" value="Hemolysn_activator_HlyB_C"/>
</dbReference>
<dbReference type="GO" id="GO:0008320">
    <property type="term" value="F:protein transmembrane transporter activity"/>
    <property type="evidence" value="ECO:0007669"/>
    <property type="project" value="TreeGrafter"/>
</dbReference>
<keyword evidence="8" id="KW-0998">Cell outer membrane</keyword>
<dbReference type="InterPro" id="IPR034746">
    <property type="entry name" value="POTRA"/>
</dbReference>
<dbReference type="GO" id="GO:0098046">
    <property type="term" value="C:type V protein secretion system complex"/>
    <property type="evidence" value="ECO:0007669"/>
    <property type="project" value="TreeGrafter"/>
</dbReference>
<comment type="caution">
    <text evidence="11">The sequence shown here is derived from an EMBL/GenBank/DDBJ whole genome shotgun (WGS) entry which is preliminary data.</text>
</comment>
<dbReference type="InterPro" id="IPR051544">
    <property type="entry name" value="TPS_OM_transporter"/>
</dbReference>
<accession>A0A840B668</accession>
<dbReference type="Gene3D" id="3.10.20.310">
    <property type="entry name" value="membrane protein fhac"/>
    <property type="match status" value="1"/>
</dbReference>
<organism evidence="11 12">
    <name type="scientific">Sphingorhabdus rigui</name>
    <dbReference type="NCBI Taxonomy" id="1282858"/>
    <lineage>
        <taxon>Bacteria</taxon>
        <taxon>Pseudomonadati</taxon>
        <taxon>Pseudomonadota</taxon>
        <taxon>Alphaproteobacteria</taxon>
        <taxon>Sphingomonadales</taxon>
        <taxon>Sphingomonadaceae</taxon>
        <taxon>Sphingorhabdus</taxon>
    </lineage>
</organism>
<evidence type="ECO:0000256" key="9">
    <source>
        <dbReference type="SAM" id="SignalP"/>
    </source>
</evidence>
<dbReference type="Proteomes" id="UP000581447">
    <property type="component" value="Unassembled WGS sequence"/>
</dbReference>
<evidence type="ECO:0000259" key="10">
    <source>
        <dbReference type="PROSITE" id="PS51779"/>
    </source>
</evidence>
<comment type="subcellular location">
    <subcellularLocation>
        <location evidence="1">Cell outer membrane</location>
    </subcellularLocation>
</comment>
<proteinExistence type="inferred from homology"/>
<dbReference type="InterPro" id="IPR013686">
    <property type="entry name" value="Polypept-transport_assoc_ShlB"/>
</dbReference>
<dbReference type="Pfam" id="PF08479">
    <property type="entry name" value="POTRA_2"/>
    <property type="match status" value="1"/>
</dbReference>
<feature type="chain" id="PRO_5032707819" evidence="9">
    <location>
        <begin position="29"/>
        <end position="532"/>
    </location>
</feature>
<dbReference type="Gene3D" id="2.40.160.50">
    <property type="entry name" value="membrane protein fhac: a member of the omp85/tpsb transporter family"/>
    <property type="match status" value="1"/>
</dbReference>
<dbReference type="PANTHER" id="PTHR34597:SF1">
    <property type="entry name" value="HEME_HEMOPEXIN TRANSPORTER PROTEIN HUXB"/>
    <property type="match status" value="1"/>
</dbReference>
<dbReference type="GO" id="GO:0009279">
    <property type="term" value="C:cell outer membrane"/>
    <property type="evidence" value="ECO:0007669"/>
    <property type="project" value="UniProtKB-SubCell"/>
</dbReference>
<dbReference type="AlphaFoldDB" id="A0A840B668"/>
<evidence type="ECO:0000256" key="1">
    <source>
        <dbReference type="ARBA" id="ARBA00004442"/>
    </source>
</evidence>
<sequence>MMLRDLKKFTVAAVGLWIVLAGVSEAHAQLQPDNVGAQILRQTEPQAIPQQSVKVRPEVTVVEPAKAEGPTIVVSGFSFDGNKVFPADTLAPVLQSFVGQGLTLAELQYAADLIAKFYQDQSYVARAVVPEQDVVGGIVRIQIVESRLDKIEIDGSVSGQEQGRIQQFVGAGLKSGDNLNLRRIERGTLLLNQLPGTDYQAVLRAGASDGTSSVVVVPVLDPAQSFGVVVDGSGSARSGQERIMLSASAHPIAMFGDELSMTALASRGVLYGRAGYSLPIGSDGLSANLALSGLRYNLLNTPIDIKGSSAAAIFGLRYPVVLQFDAAVMFSIEGGYRSFSDRVVTLTTKRSLVFVSAAIDVTSADKVLAGGTSALGINVLSGRTAGQGGHLRVSGYLNRRQNLTKKDAIIWRVSGQVATAKLDPSQLLMINGTSGVAAFSNDEDVSGRSGVNGRIAFEHSFAPTLTASTFYDFGKVYGAAANRPTRLLGVGVGASWRPLPGLTIDASVGRPIRAPDAFDNNMKTWISARLSF</sequence>
<keyword evidence="6" id="KW-0653">Protein transport</keyword>
<gene>
    <name evidence="11" type="ORF">GGR91_002253</name>
</gene>
<keyword evidence="9" id="KW-0732">Signal</keyword>
<dbReference type="RefSeq" id="WP_183942289.1">
    <property type="nucleotide sequence ID" value="NZ_BAABBG010000003.1"/>
</dbReference>
<name>A0A840B668_9SPHN</name>
<reference evidence="11 12" key="1">
    <citation type="submission" date="2020-08" db="EMBL/GenBank/DDBJ databases">
        <title>Genomic Encyclopedia of Type Strains, Phase IV (KMG-IV): sequencing the most valuable type-strain genomes for metagenomic binning, comparative biology and taxonomic classification.</title>
        <authorList>
            <person name="Goeker M."/>
        </authorList>
    </citation>
    <scope>NUCLEOTIDE SEQUENCE [LARGE SCALE GENOMIC DNA]</scope>
    <source>
        <strain evidence="11 12">DSM 29050</strain>
    </source>
</reference>
<protein>
    <submittedName>
        <fullName evidence="11">Hemolysin activation/secretion protein</fullName>
    </submittedName>
</protein>